<proteinExistence type="predicted"/>
<dbReference type="SMART" id="SM00530">
    <property type="entry name" value="HTH_XRE"/>
    <property type="match status" value="1"/>
</dbReference>
<dbReference type="SUPFAM" id="SSF47413">
    <property type="entry name" value="lambda repressor-like DNA-binding domains"/>
    <property type="match status" value="1"/>
</dbReference>
<name>A0ABS4IHW0_9BACI</name>
<dbReference type="PROSITE" id="PS50943">
    <property type="entry name" value="HTH_CROC1"/>
    <property type="match status" value="1"/>
</dbReference>
<feature type="domain" description="HTH cro/C1-type" evidence="2">
    <location>
        <begin position="7"/>
        <end position="61"/>
    </location>
</feature>
<evidence type="ECO:0000313" key="4">
    <source>
        <dbReference type="Proteomes" id="UP001519345"/>
    </source>
</evidence>
<dbReference type="Proteomes" id="UP001519345">
    <property type="component" value="Unassembled WGS sequence"/>
</dbReference>
<accession>A0ABS4IHW0</accession>
<keyword evidence="1" id="KW-0238">DNA-binding</keyword>
<evidence type="ECO:0000313" key="3">
    <source>
        <dbReference type="EMBL" id="MBP1970160.1"/>
    </source>
</evidence>
<comment type="caution">
    <text evidence="3">The sequence shown here is derived from an EMBL/GenBank/DDBJ whole genome shotgun (WGS) entry which is preliminary data.</text>
</comment>
<dbReference type="PANTHER" id="PTHR46797:SF1">
    <property type="entry name" value="METHYLPHOSPHONATE SYNTHASE"/>
    <property type="match status" value="1"/>
</dbReference>
<reference evidence="3 4" key="1">
    <citation type="submission" date="2021-03" db="EMBL/GenBank/DDBJ databases">
        <title>Genomic Encyclopedia of Type Strains, Phase IV (KMG-IV): sequencing the most valuable type-strain genomes for metagenomic binning, comparative biology and taxonomic classification.</title>
        <authorList>
            <person name="Goeker M."/>
        </authorList>
    </citation>
    <scope>NUCLEOTIDE SEQUENCE [LARGE SCALE GENOMIC DNA]</scope>
    <source>
        <strain evidence="3 4">DSM 25609</strain>
    </source>
</reference>
<evidence type="ECO:0000256" key="1">
    <source>
        <dbReference type="ARBA" id="ARBA00023125"/>
    </source>
</evidence>
<keyword evidence="4" id="KW-1185">Reference proteome</keyword>
<dbReference type="EMBL" id="JAGGKX010000011">
    <property type="protein sequence ID" value="MBP1970160.1"/>
    <property type="molecule type" value="Genomic_DNA"/>
</dbReference>
<dbReference type="PANTHER" id="PTHR46797">
    <property type="entry name" value="HTH-TYPE TRANSCRIPTIONAL REGULATOR"/>
    <property type="match status" value="1"/>
</dbReference>
<dbReference type="Pfam" id="PF01381">
    <property type="entry name" value="HTH_3"/>
    <property type="match status" value="1"/>
</dbReference>
<dbReference type="InterPro" id="IPR001387">
    <property type="entry name" value="Cro/C1-type_HTH"/>
</dbReference>
<gene>
    <name evidence="3" type="ORF">J2Z83_002278</name>
</gene>
<evidence type="ECO:0000259" key="2">
    <source>
        <dbReference type="PROSITE" id="PS50943"/>
    </source>
</evidence>
<dbReference type="InterPro" id="IPR010982">
    <property type="entry name" value="Lambda_DNA-bd_dom_sf"/>
</dbReference>
<dbReference type="CDD" id="cd00093">
    <property type="entry name" value="HTH_XRE"/>
    <property type="match status" value="1"/>
</dbReference>
<sequence length="77" mass="9293">MFIGENLTNLRIMKGLSRKQLSEKLGITEQAIWQYENNYTSPKMEIVNELKSIFQVKAKYFYKKDVLHRYLTQKIYQ</sequence>
<organism evidence="3 4">
    <name type="scientific">Virgibacillus natechei</name>
    <dbReference type="NCBI Taxonomy" id="1216297"/>
    <lineage>
        <taxon>Bacteria</taxon>
        <taxon>Bacillati</taxon>
        <taxon>Bacillota</taxon>
        <taxon>Bacilli</taxon>
        <taxon>Bacillales</taxon>
        <taxon>Bacillaceae</taxon>
        <taxon>Virgibacillus</taxon>
    </lineage>
</organism>
<dbReference type="InterPro" id="IPR050807">
    <property type="entry name" value="TransReg_Diox_bact_type"/>
</dbReference>
<protein>
    <submittedName>
        <fullName evidence="3">Transcriptional regulator with XRE-family HTH domain</fullName>
    </submittedName>
</protein>
<dbReference type="Gene3D" id="1.10.260.40">
    <property type="entry name" value="lambda repressor-like DNA-binding domains"/>
    <property type="match status" value="1"/>
</dbReference>